<dbReference type="FunFam" id="2.20.28.200:FF:000002">
    <property type="entry name" value="NAD-dependent deacetylase sirtuin-7"/>
    <property type="match status" value="1"/>
</dbReference>
<dbReference type="PANTHER" id="PTHR11085:SF1">
    <property type="entry name" value="NAD-DEPENDENT PROTEIN DEACETYLASE SIRTUIN-7"/>
    <property type="match status" value="1"/>
</dbReference>
<dbReference type="InterPro" id="IPR003000">
    <property type="entry name" value="Sirtuin"/>
</dbReference>
<evidence type="ECO:0000313" key="18">
    <source>
        <dbReference type="Proteomes" id="UP000694844"/>
    </source>
</evidence>
<dbReference type="CDD" id="cd01410">
    <property type="entry name" value="SIRT7"/>
    <property type="match status" value="1"/>
</dbReference>
<evidence type="ECO:0000256" key="9">
    <source>
        <dbReference type="ARBA" id="ARBA00041832"/>
    </source>
</evidence>
<protein>
    <recommendedName>
        <fullName evidence="2">protein acetyllysine N-acetyltransferase</fullName>
        <ecNumber evidence="2">2.3.1.286</ecNumber>
    </recommendedName>
    <alternativeName>
        <fullName evidence="10">Regulatory protein SIR2 homolog 7</fullName>
    </alternativeName>
    <alternativeName>
        <fullName evidence="9">SIR2-like protein 7</fullName>
    </alternativeName>
</protein>
<accession>A0A8B8CUW9</accession>
<evidence type="ECO:0000256" key="16">
    <source>
        <dbReference type="SAM" id="MobiDB-lite"/>
    </source>
</evidence>
<dbReference type="GO" id="GO:0046872">
    <property type="term" value="F:metal ion binding"/>
    <property type="evidence" value="ECO:0007669"/>
    <property type="project" value="UniProtKB-KW"/>
</dbReference>
<dbReference type="GO" id="GO:0035861">
    <property type="term" value="C:site of double-strand break"/>
    <property type="evidence" value="ECO:0007669"/>
    <property type="project" value="UniProtKB-ARBA"/>
</dbReference>
<comment type="catalytic activity">
    <reaction evidence="14">
        <text>N(6)-glutaryl-L-lysyl-[protein] + NAD(+) + H2O = 2''-O-glutaryl-ADP-D-ribose + nicotinamide + L-lysyl-[protein]</text>
        <dbReference type="Rhea" id="RHEA:47664"/>
        <dbReference type="Rhea" id="RHEA-COMP:9752"/>
        <dbReference type="Rhea" id="RHEA-COMP:11875"/>
        <dbReference type="ChEBI" id="CHEBI:15377"/>
        <dbReference type="ChEBI" id="CHEBI:17154"/>
        <dbReference type="ChEBI" id="CHEBI:29969"/>
        <dbReference type="ChEBI" id="CHEBI:57540"/>
        <dbReference type="ChEBI" id="CHEBI:87828"/>
        <dbReference type="ChEBI" id="CHEBI:87829"/>
    </reaction>
    <physiologicalReaction direction="left-to-right" evidence="14">
        <dbReference type="Rhea" id="RHEA:47665"/>
    </physiologicalReaction>
</comment>
<reference evidence="19" key="1">
    <citation type="submission" date="2025-08" db="UniProtKB">
        <authorList>
            <consortium name="RefSeq"/>
        </authorList>
    </citation>
    <scope>IDENTIFICATION</scope>
    <source>
        <tissue evidence="19">Whole sample</tissue>
    </source>
</reference>
<dbReference type="Proteomes" id="UP000694844">
    <property type="component" value="Chromosome 2"/>
</dbReference>
<keyword evidence="18" id="KW-1185">Reference proteome</keyword>
<dbReference type="GO" id="GO:0010468">
    <property type="term" value="P:regulation of gene expression"/>
    <property type="evidence" value="ECO:0007669"/>
    <property type="project" value="UniProtKB-ARBA"/>
</dbReference>
<evidence type="ECO:0000256" key="10">
    <source>
        <dbReference type="ARBA" id="ARBA00043038"/>
    </source>
</evidence>
<feature type="compositionally biased region" description="Low complexity" evidence="16">
    <location>
        <begin position="575"/>
        <end position="584"/>
    </location>
</feature>
<evidence type="ECO:0000256" key="2">
    <source>
        <dbReference type="ARBA" id="ARBA00012928"/>
    </source>
</evidence>
<evidence type="ECO:0000256" key="6">
    <source>
        <dbReference type="ARBA" id="ARBA00022833"/>
    </source>
</evidence>
<evidence type="ECO:0000256" key="11">
    <source>
        <dbReference type="ARBA" id="ARBA00050237"/>
    </source>
</evidence>
<dbReference type="Gene3D" id="2.20.28.200">
    <property type="match status" value="1"/>
</dbReference>
<evidence type="ECO:0000259" key="17">
    <source>
        <dbReference type="PROSITE" id="PS50305"/>
    </source>
</evidence>
<feature type="binding site" evidence="15">
    <location>
        <position position="212"/>
    </location>
    <ligand>
        <name>Zn(2+)</name>
        <dbReference type="ChEBI" id="CHEBI:29105"/>
    </ligand>
</feature>
<keyword evidence="6 15" id="KW-0862">Zinc</keyword>
<dbReference type="GeneID" id="111121317"/>
<dbReference type="GO" id="GO:0097372">
    <property type="term" value="F:histone H3K18 deacetylase activity, NAD-dependent"/>
    <property type="evidence" value="ECO:0007669"/>
    <property type="project" value="TreeGrafter"/>
</dbReference>
<feature type="binding site" evidence="15">
    <location>
        <position position="215"/>
    </location>
    <ligand>
        <name>Zn(2+)</name>
        <dbReference type="ChEBI" id="CHEBI:29105"/>
    </ligand>
</feature>
<evidence type="ECO:0000313" key="19">
    <source>
        <dbReference type="RefSeq" id="XP_022318241.1"/>
    </source>
</evidence>
<comment type="catalytic activity">
    <reaction evidence="12">
        <text>N(6)-succinyl-L-lysyl-[protein] + NAD(+) + H2O = 2''-O-succinyl-ADP-D-ribose + nicotinamide + L-lysyl-[protein]</text>
        <dbReference type="Rhea" id="RHEA:47668"/>
        <dbReference type="Rhea" id="RHEA-COMP:9752"/>
        <dbReference type="Rhea" id="RHEA-COMP:11877"/>
        <dbReference type="ChEBI" id="CHEBI:15377"/>
        <dbReference type="ChEBI" id="CHEBI:17154"/>
        <dbReference type="ChEBI" id="CHEBI:29969"/>
        <dbReference type="ChEBI" id="CHEBI:57540"/>
        <dbReference type="ChEBI" id="CHEBI:87830"/>
        <dbReference type="ChEBI" id="CHEBI:87832"/>
    </reaction>
    <physiologicalReaction direction="left-to-right" evidence="12">
        <dbReference type="Rhea" id="RHEA:47669"/>
    </physiologicalReaction>
</comment>
<feature type="compositionally biased region" description="Basic and acidic residues" evidence="16">
    <location>
        <begin position="695"/>
        <end position="709"/>
    </location>
</feature>
<dbReference type="InterPro" id="IPR050134">
    <property type="entry name" value="NAD-dep_sirtuin_deacylases"/>
</dbReference>
<evidence type="ECO:0000256" key="15">
    <source>
        <dbReference type="PROSITE-ProRule" id="PRU00236"/>
    </source>
</evidence>
<evidence type="ECO:0000256" key="3">
    <source>
        <dbReference type="ARBA" id="ARBA00022553"/>
    </source>
</evidence>
<dbReference type="EC" id="2.3.1.286" evidence="2"/>
<keyword evidence="5 15" id="KW-0479">Metal-binding</keyword>
<feature type="domain" description="Deacetylase sirtuin-type" evidence="17">
    <location>
        <begin position="99"/>
        <end position="346"/>
    </location>
</feature>
<gene>
    <name evidence="19" type="primary">LOC111121317</name>
</gene>
<dbReference type="Gene3D" id="3.40.50.1220">
    <property type="entry name" value="TPP-binding domain"/>
    <property type="match status" value="1"/>
</dbReference>
<dbReference type="Pfam" id="PF02146">
    <property type="entry name" value="SIR2"/>
    <property type="match status" value="1"/>
</dbReference>
<sequence length="770" mass="86399">MADEEEQEPNETSENAGFQMERSVRQAKKNARLTQMILKNERNATTRLVSGILKKAATERTTEEVDILAKSPELTLRLQKLAKKRDAAKSRHLEVEDPEDELQYKCQQLAEAIRMSNNVVVYTGAGISTAASIPDYRGPNGVWTLLQKGQQPEAQDLSDAEPTMTHMCITQLYRNGHVKHVVSQNCDGLHLRSGFPRKFLSEVHGNMYIEVCSHCKPQAEYVRLFDVTEKTGVRRHSTDRSCHSCGKPLKDTIVHFGEKGGLKSPYRWKEAAKAANNCDIILCLGTSLKILKKYPCLWCMDRRLHKRPKLYIVNLQWTPKDDTATLKINGRCDDVMKRIFEILRVPLPAYSREEDPIFTIYSPLKKNERLSTSKKILKIPSIIQRRRSRRPKKEINTVDVPKVEPPKQEIHVDPVTSVTPVDPLTVNCTMTSTGHVQQSQSMSPAGSGARPAPLLNPADFLFRPPSFPIMNGTSQIPFMQQFLHLNALLLATNLQQMSGQLMNSACEKCRIRRDPNCQCARTLPQGLGGPLLGLPPFLPFLPQPGLLDQFRMGMPPFSPLWPPTSQGMYPPPPTSSSTSSSPSSKVQTVLNDHCYLNKAQMQKLSPQSNTACAPVSPILSPKRDKVKQAMSSCNEKFNLRSKVVESPPPPPPKSSFVKQDKIYSSSVRFSLESPSPTELDTTRLDLSDPGIQTLNRREKPEEPESDDKSKIAVIAKDNLTLGRSVSEQILSNIDEEDITTNVTRKRKIVRSTSVPGWFGKGLNLKKKRRF</sequence>
<dbReference type="PANTHER" id="PTHR11085">
    <property type="entry name" value="NAD-DEPENDENT PROTEIN DEACYLASE SIRTUIN-5, MITOCHONDRIAL-RELATED"/>
    <property type="match status" value="1"/>
</dbReference>
<feature type="binding site" evidence="15">
    <location>
        <position position="242"/>
    </location>
    <ligand>
        <name>Zn(2+)</name>
        <dbReference type="ChEBI" id="CHEBI:29105"/>
    </ligand>
</feature>
<feature type="binding site" evidence="15">
    <location>
        <position position="245"/>
    </location>
    <ligand>
        <name>Zn(2+)</name>
        <dbReference type="ChEBI" id="CHEBI:29105"/>
    </ligand>
</feature>
<evidence type="ECO:0000256" key="5">
    <source>
        <dbReference type="ARBA" id="ARBA00022723"/>
    </source>
</evidence>
<comment type="cofactor">
    <cofactor evidence="1">
        <name>Zn(2+)</name>
        <dbReference type="ChEBI" id="CHEBI:29105"/>
    </cofactor>
</comment>
<evidence type="ECO:0000256" key="1">
    <source>
        <dbReference type="ARBA" id="ARBA00001947"/>
    </source>
</evidence>
<feature type="compositionally biased region" description="Polar residues" evidence="16">
    <location>
        <begin position="668"/>
        <end position="679"/>
    </location>
</feature>
<dbReference type="OrthoDB" id="2919105at2759"/>
<dbReference type="GO" id="GO:0005634">
    <property type="term" value="C:nucleus"/>
    <property type="evidence" value="ECO:0007669"/>
    <property type="project" value="TreeGrafter"/>
</dbReference>
<dbReference type="GO" id="GO:0000785">
    <property type="term" value="C:chromatin"/>
    <property type="evidence" value="ECO:0007669"/>
    <property type="project" value="TreeGrafter"/>
</dbReference>
<comment type="similarity">
    <text evidence="8">Belongs to the sirtuin family. Class IV subfamily.</text>
</comment>
<dbReference type="SUPFAM" id="SSF52467">
    <property type="entry name" value="DHS-like NAD/FAD-binding domain"/>
    <property type="match status" value="1"/>
</dbReference>
<evidence type="ECO:0000256" key="13">
    <source>
        <dbReference type="ARBA" id="ARBA00051399"/>
    </source>
</evidence>
<feature type="region of interest" description="Disordered" evidence="16">
    <location>
        <begin position="668"/>
        <end position="709"/>
    </location>
</feature>
<dbReference type="KEGG" id="cvn:111121317"/>
<comment type="catalytic activity">
    <reaction evidence="13">
        <text>N(6)-propanoyl-L-lysyl-[protein] + NAD(+) + H2O = 3''-O-propanoyl-ADP-D-ribose + nicotinamide + L-lysyl-[protein]</text>
        <dbReference type="Rhea" id="RHEA:23500"/>
        <dbReference type="Rhea" id="RHEA-COMP:9752"/>
        <dbReference type="Rhea" id="RHEA-COMP:13758"/>
        <dbReference type="ChEBI" id="CHEBI:15377"/>
        <dbReference type="ChEBI" id="CHEBI:17154"/>
        <dbReference type="ChEBI" id="CHEBI:29969"/>
        <dbReference type="ChEBI" id="CHEBI:57540"/>
        <dbReference type="ChEBI" id="CHEBI:138019"/>
        <dbReference type="ChEBI" id="CHEBI:145015"/>
    </reaction>
    <physiologicalReaction direction="left-to-right" evidence="13">
        <dbReference type="Rhea" id="RHEA:23501"/>
    </physiologicalReaction>
</comment>
<proteinExistence type="inferred from homology"/>
<feature type="compositionally biased region" description="Acidic residues" evidence="16">
    <location>
        <begin position="1"/>
        <end position="11"/>
    </location>
</feature>
<dbReference type="InterPro" id="IPR029035">
    <property type="entry name" value="DHS-like_NAD/FAD-binding_dom"/>
</dbReference>
<keyword evidence="7" id="KW-0520">NAD</keyword>
<evidence type="ECO:0000256" key="4">
    <source>
        <dbReference type="ARBA" id="ARBA00022679"/>
    </source>
</evidence>
<feature type="active site" description="Proton acceptor" evidence="15">
    <location>
        <position position="204"/>
    </location>
</feature>
<dbReference type="RefSeq" id="XP_022318241.1">
    <property type="nucleotide sequence ID" value="XM_022462533.1"/>
</dbReference>
<dbReference type="FunFam" id="3.40.50.1220:FF:000038">
    <property type="entry name" value="NAD-dependent protein deacetylase sirtuin-6 isoform X2"/>
    <property type="match status" value="1"/>
</dbReference>
<dbReference type="GO" id="GO:0140861">
    <property type="term" value="P:DNA repair-dependent chromatin remodeling"/>
    <property type="evidence" value="ECO:0007669"/>
    <property type="project" value="UniProtKB-ARBA"/>
</dbReference>
<evidence type="ECO:0000256" key="14">
    <source>
        <dbReference type="ARBA" id="ARBA00052763"/>
    </source>
</evidence>
<comment type="catalytic activity">
    <reaction evidence="11">
        <text>N(6)-decanoyl-L-lysyl-[protein] + NAD(+) + H2O = 2''-O-decanoyl-ADP-D-ribose + nicotinamide + L-lysyl-[protein]</text>
        <dbReference type="Rhea" id="RHEA:70631"/>
        <dbReference type="Rhea" id="RHEA-COMP:9752"/>
        <dbReference type="Rhea" id="RHEA-COMP:17932"/>
        <dbReference type="ChEBI" id="CHEBI:15377"/>
        <dbReference type="ChEBI" id="CHEBI:17154"/>
        <dbReference type="ChEBI" id="CHEBI:29969"/>
        <dbReference type="ChEBI" id="CHEBI:57540"/>
        <dbReference type="ChEBI" id="CHEBI:143222"/>
        <dbReference type="ChEBI" id="CHEBI:189688"/>
    </reaction>
    <physiologicalReaction direction="left-to-right" evidence="11">
        <dbReference type="Rhea" id="RHEA:70632"/>
    </physiologicalReaction>
</comment>
<evidence type="ECO:0000256" key="8">
    <source>
        <dbReference type="ARBA" id="ARBA00038170"/>
    </source>
</evidence>
<evidence type="ECO:0000256" key="7">
    <source>
        <dbReference type="ARBA" id="ARBA00023027"/>
    </source>
</evidence>
<evidence type="ECO:0000256" key="12">
    <source>
        <dbReference type="ARBA" id="ARBA00051105"/>
    </source>
</evidence>
<keyword evidence="4" id="KW-0808">Transferase</keyword>
<organism evidence="18 19">
    <name type="scientific">Crassostrea virginica</name>
    <name type="common">Eastern oyster</name>
    <dbReference type="NCBI Taxonomy" id="6565"/>
    <lineage>
        <taxon>Eukaryota</taxon>
        <taxon>Metazoa</taxon>
        <taxon>Spiralia</taxon>
        <taxon>Lophotrochozoa</taxon>
        <taxon>Mollusca</taxon>
        <taxon>Bivalvia</taxon>
        <taxon>Autobranchia</taxon>
        <taxon>Pteriomorphia</taxon>
        <taxon>Ostreida</taxon>
        <taxon>Ostreoidea</taxon>
        <taxon>Ostreidae</taxon>
        <taxon>Crassostrea</taxon>
    </lineage>
</organism>
<dbReference type="InterPro" id="IPR026590">
    <property type="entry name" value="Ssirtuin_cat_dom"/>
</dbReference>
<name>A0A8B8CUW9_CRAVI</name>
<dbReference type="GO" id="GO:0070403">
    <property type="term" value="F:NAD+ binding"/>
    <property type="evidence" value="ECO:0007669"/>
    <property type="project" value="InterPro"/>
</dbReference>
<feature type="region of interest" description="Disordered" evidence="16">
    <location>
        <begin position="1"/>
        <end position="26"/>
    </location>
</feature>
<dbReference type="PROSITE" id="PS50305">
    <property type="entry name" value="SIRTUIN"/>
    <property type="match status" value="1"/>
</dbReference>
<keyword evidence="3" id="KW-0597">Phosphoprotein</keyword>
<feature type="region of interest" description="Disordered" evidence="16">
    <location>
        <begin position="561"/>
        <end position="585"/>
    </location>
</feature>
<dbReference type="AlphaFoldDB" id="A0A8B8CUW9"/>